<comment type="caution">
    <text evidence="1">The sequence shown here is derived from an EMBL/GenBank/DDBJ whole genome shotgun (WGS) entry which is preliminary data.</text>
</comment>
<dbReference type="RefSeq" id="WP_069406126.1">
    <property type="nucleotide sequence ID" value="NZ_MIGZ01000092.1"/>
</dbReference>
<protein>
    <submittedName>
        <fullName evidence="1">Uncharacterized protein</fullName>
    </submittedName>
</protein>
<organism evidence="1 2">
    <name type="scientific">Mycolicibacterium holsaticum</name>
    <dbReference type="NCBI Taxonomy" id="152142"/>
    <lineage>
        <taxon>Bacteria</taxon>
        <taxon>Bacillati</taxon>
        <taxon>Actinomycetota</taxon>
        <taxon>Actinomycetes</taxon>
        <taxon>Mycobacteriales</taxon>
        <taxon>Mycobacteriaceae</taxon>
        <taxon>Mycolicibacterium</taxon>
    </lineage>
</organism>
<dbReference type="Proteomes" id="UP000094243">
    <property type="component" value="Unassembled WGS sequence"/>
</dbReference>
<accession>A0A1E3RSD0</accession>
<reference evidence="2" key="1">
    <citation type="submission" date="2016-09" db="EMBL/GenBank/DDBJ databases">
        <authorList>
            <person name="Greninger A.L."/>
            <person name="Jerome K.R."/>
            <person name="Mcnair B."/>
            <person name="Wallis C."/>
            <person name="Fang F."/>
        </authorList>
    </citation>
    <scope>NUCLEOTIDE SEQUENCE [LARGE SCALE GENOMIC DNA]</scope>
    <source>
        <strain evidence="2">M7</strain>
    </source>
</reference>
<dbReference type="EMBL" id="MIGZ01000092">
    <property type="protein sequence ID" value="ODQ92758.1"/>
    <property type="molecule type" value="Genomic_DNA"/>
</dbReference>
<evidence type="ECO:0000313" key="2">
    <source>
        <dbReference type="Proteomes" id="UP000094243"/>
    </source>
</evidence>
<keyword evidence="2" id="KW-1185">Reference proteome</keyword>
<evidence type="ECO:0000313" key="1">
    <source>
        <dbReference type="EMBL" id="ODQ92758.1"/>
    </source>
</evidence>
<gene>
    <name evidence="1" type="ORF">BHQ17_15890</name>
</gene>
<sequence>MGSFSCPPTLEPELDGITAEQLAREQHSEDVEFDYLGRACLARPVARRVLDDYRRQRDRR</sequence>
<name>A0A1E3RSD0_9MYCO</name>
<dbReference type="AlphaFoldDB" id="A0A1E3RSD0"/>
<proteinExistence type="predicted"/>